<protein>
    <submittedName>
        <fullName evidence="8">Efflux protein, MATE family</fullName>
    </submittedName>
</protein>
<gene>
    <name evidence="8" type="ORF">SAMN06296020_110114</name>
</gene>
<reference evidence="8" key="1">
    <citation type="submission" date="2017-05" db="EMBL/GenBank/DDBJ databases">
        <authorList>
            <person name="Varghese N."/>
            <person name="Submissions S."/>
        </authorList>
    </citation>
    <scope>NUCLEOTIDE SEQUENCE</scope>
    <source>
        <strain evidence="8">Su22</strain>
    </source>
</reference>
<dbReference type="PANTHER" id="PTHR43549:SF2">
    <property type="entry name" value="MULTIDRUG RESISTANCE PROTEIN NORM-RELATED"/>
    <property type="match status" value="1"/>
</dbReference>
<dbReference type="GO" id="GO:0005886">
    <property type="term" value="C:plasma membrane"/>
    <property type="evidence" value="ECO:0007669"/>
    <property type="project" value="UniProtKB-SubCell"/>
</dbReference>
<evidence type="ECO:0000256" key="4">
    <source>
        <dbReference type="ARBA" id="ARBA00022692"/>
    </source>
</evidence>
<dbReference type="EMBL" id="FXUF01000010">
    <property type="protein sequence ID" value="SMP62861.1"/>
    <property type="molecule type" value="Genomic_DNA"/>
</dbReference>
<keyword evidence="4 7" id="KW-0812">Transmembrane</keyword>
<dbReference type="AlphaFoldDB" id="A0AA45WXK0"/>
<evidence type="ECO:0000313" key="9">
    <source>
        <dbReference type="Proteomes" id="UP001158066"/>
    </source>
</evidence>
<comment type="subcellular location">
    <subcellularLocation>
        <location evidence="1">Cell membrane</location>
        <topology evidence="1">Multi-pass membrane protein</topology>
    </subcellularLocation>
</comment>
<evidence type="ECO:0000256" key="2">
    <source>
        <dbReference type="ARBA" id="ARBA00022448"/>
    </source>
</evidence>
<dbReference type="InterPro" id="IPR048279">
    <property type="entry name" value="MdtK-like"/>
</dbReference>
<sequence>MKPASHHQRLGSEPILPLLFKLSVPGMISMTIQALYNVVDSFFVARISESALTALSIAFPVHIFLIAIATGTGVGTSSLISRLLGQQKNEDAILVAQHVLGASLVYGVLSAIAGLMLAGPLVRAFSNDPEVIRYGIQYTRIIMLGGVFLFTSIVANDILRGQGNTFLPMLSMMLGAITNIILDPLMIFGIGFFPRMEVTGAAVATVISKAVSCFFILLLLYRGQHQVKPKVGTFPLNVSILKSVYQVGLPSMFMQFLTSFMIGGLNMVVGTYTETAMAVTGVYFRLQSFVLMPVFGLTQGYIPIIGYNYGSGNAPRMKQALRYGLLTAFVITSIGAFLFRFFPQQLIGLFQPGPEMLAIGSEALTTISLGLFIVGPAIIGATTFQAIGLGLPSLALSFLRQMVLLLPFAWILGRLWGLSAVWYAFPLSEFIALVIMVFWLGRRLQKVFASLDNAANQLPVTDPETGNPEA</sequence>
<dbReference type="PANTHER" id="PTHR43549">
    <property type="entry name" value="MULTIDRUG RESISTANCE PROTEIN YPNP-RELATED"/>
    <property type="match status" value="1"/>
</dbReference>
<keyword evidence="3" id="KW-1003">Cell membrane</keyword>
<proteinExistence type="predicted"/>
<feature type="transmembrane region" description="Helical" evidence="7">
    <location>
        <begin position="92"/>
        <end position="118"/>
    </location>
</feature>
<feature type="transmembrane region" description="Helical" evidence="7">
    <location>
        <begin position="138"/>
        <end position="159"/>
    </location>
</feature>
<accession>A0AA45WXK0</accession>
<feature type="transmembrane region" description="Helical" evidence="7">
    <location>
        <begin position="247"/>
        <end position="269"/>
    </location>
</feature>
<keyword evidence="2" id="KW-0813">Transport</keyword>
<evidence type="ECO:0000256" key="7">
    <source>
        <dbReference type="SAM" id="Phobius"/>
    </source>
</evidence>
<evidence type="ECO:0000313" key="8">
    <source>
        <dbReference type="EMBL" id="SMP62861.1"/>
    </source>
</evidence>
<dbReference type="PIRSF" id="PIRSF006603">
    <property type="entry name" value="DinF"/>
    <property type="match status" value="1"/>
</dbReference>
<evidence type="ECO:0000256" key="3">
    <source>
        <dbReference type="ARBA" id="ARBA00022475"/>
    </source>
</evidence>
<evidence type="ECO:0000256" key="1">
    <source>
        <dbReference type="ARBA" id="ARBA00004651"/>
    </source>
</evidence>
<dbReference type="RefSeq" id="WP_283409899.1">
    <property type="nucleotide sequence ID" value="NZ_FXUF01000010.1"/>
</dbReference>
<organism evidence="8 9">
    <name type="scientific">Anoxynatronum buryatiense</name>
    <dbReference type="NCBI Taxonomy" id="489973"/>
    <lineage>
        <taxon>Bacteria</taxon>
        <taxon>Bacillati</taxon>
        <taxon>Bacillota</taxon>
        <taxon>Clostridia</taxon>
        <taxon>Eubacteriales</taxon>
        <taxon>Clostridiaceae</taxon>
        <taxon>Anoxynatronum</taxon>
    </lineage>
</organism>
<dbReference type="Proteomes" id="UP001158066">
    <property type="component" value="Unassembled WGS sequence"/>
</dbReference>
<feature type="transmembrane region" description="Helical" evidence="7">
    <location>
        <begin position="422"/>
        <end position="441"/>
    </location>
</feature>
<keyword evidence="9" id="KW-1185">Reference proteome</keyword>
<dbReference type="GO" id="GO:0042910">
    <property type="term" value="F:xenobiotic transmembrane transporter activity"/>
    <property type="evidence" value="ECO:0007669"/>
    <property type="project" value="InterPro"/>
</dbReference>
<feature type="transmembrane region" description="Helical" evidence="7">
    <location>
        <begin position="171"/>
        <end position="193"/>
    </location>
</feature>
<feature type="transmembrane region" description="Helical" evidence="7">
    <location>
        <begin position="289"/>
        <end position="309"/>
    </location>
</feature>
<name>A0AA45WXK0_9CLOT</name>
<evidence type="ECO:0000256" key="6">
    <source>
        <dbReference type="ARBA" id="ARBA00023136"/>
    </source>
</evidence>
<dbReference type="InterPro" id="IPR002528">
    <property type="entry name" value="MATE_fam"/>
</dbReference>
<keyword evidence="6 7" id="KW-0472">Membrane</keyword>
<evidence type="ECO:0000256" key="5">
    <source>
        <dbReference type="ARBA" id="ARBA00022989"/>
    </source>
</evidence>
<dbReference type="InterPro" id="IPR052031">
    <property type="entry name" value="Membrane_Transporter-Flippase"/>
</dbReference>
<feature type="transmembrane region" description="Helical" evidence="7">
    <location>
        <begin position="363"/>
        <end position="391"/>
    </location>
</feature>
<feature type="transmembrane region" description="Helical" evidence="7">
    <location>
        <begin position="199"/>
        <end position="221"/>
    </location>
</feature>
<comment type="caution">
    <text evidence="8">The sequence shown here is derived from an EMBL/GenBank/DDBJ whole genome shotgun (WGS) entry which is preliminary data.</text>
</comment>
<feature type="transmembrane region" description="Helical" evidence="7">
    <location>
        <begin position="59"/>
        <end position="80"/>
    </location>
</feature>
<keyword evidence="5 7" id="KW-1133">Transmembrane helix</keyword>
<dbReference type="Pfam" id="PF01554">
    <property type="entry name" value="MatE"/>
    <property type="match status" value="2"/>
</dbReference>
<dbReference type="NCBIfam" id="TIGR00797">
    <property type="entry name" value="matE"/>
    <property type="match status" value="1"/>
</dbReference>
<dbReference type="GO" id="GO:0015297">
    <property type="term" value="F:antiporter activity"/>
    <property type="evidence" value="ECO:0007669"/>
    <property type="project" value="InterPro"/>
</dbReference>
<feature type="transmembrane region" description="Helical" evidence="7">
    <location>
        <begin position="321"/>
        <end position="343"/>
    </location>
</feature>